<reference evidence="4 5" key="1">
    <citation type="journal article" date="2015" name="Genome Announc.">
        <title>Expanding the biotechnology potential of lactobacilli through comparative genomics of 213 strains and associated genera.</title>
        <authorList>
            <person name="Sun Z."/>
            <person name="Harris H.M."/>
            <person name="McCann A."/>
            <person name="Guo C."/>
            <person name="Argimon S."/>
            <person name="Zhang W."/>
            <person name="Yang X."/>
            <person name="Jeffery I.B."/>
            <person name="Cooney J.C."/>
            <person name="Kagawa T.F."/>
            <person name="Liu W."/>
            <person name="Song Y."/>
            <person name="Salvetti E."/>
            <person name="Wrobel A."/>
            <person name="Rasinkangas P."/>
            <person name="Parkhill J."/>
            <person name="Rea M.C."/>
            <person name="O'Sullivan O."/>
            <person name="Ritari J."/>
            <person name="Douillard F.P."/>
            <person name="Paul Ross R."/>
            <person name="Yang R."/>
            <person name="Briner A.E."/>
            <person name="Felis G.E."/>
            <person name="de Vos W.M."/>
            <person name="Barrangou R."/>
            <person name="Klaenhammer T.R."/>
            <person name="Caufield P.W."/>
            <person name="Cui Y."/>
            <person name="Zhang H."/>
            <person name="O'Toole P.W."/>
        </authorList>
    </citation>
    <scope>NUCLEOTIDE SEQUENCE [LARGE SCALE GENOMIC DNA]</scope>
    <source>
        <strain evidence="4 5">DSM 19971</strain>
    </source>
</reference>
<evidence type="ECO:0000313" key="4">
    <source>
        <dbReference type="EMBL" id="KRL35334.1"/>
    </source>
</evidence>
<feature type="transmembrane region" description="Helical" evidence="2">
    <location>
        <begin position="187"/>
        <end position="206"/>
    </location>
</feature>
<proteinExistence type="inferred from homology"/>
<feature type="transmembrane region" description="Helical" evidence="2">
    <location>
        <begin position="74"/>
        <end position="93"/>
    </location>
</feature>
<feature type="transmembrane region" description="Helical" evidence="2">
    <location>
        <begin position="152"/>
        <end position="175"/>
    </location>
</feature>
<keyword evidence="2" id="KW-1133">Transmembrane helix</keyword>
<evidence type="ECO:0000256" key="1">
    <source>
        <dbReference type="ARBA" id="ARBA00009067"/>
    </source>
</evidence>
<dbReference type="Proteomes" id="UP000051155">
    <property type="component" value="Unassembled WGS sequence"/>
</dbReference>
<accession>A0A0R1PS06</accession>
<comment type="caution">
    <text evidence="4">The sequence shown here is derived from an EMBL/GenBank/DDBJ whole genome shotgun (WGS) entry which is preliminary data.</text>
</comment>
<dbReference type="GO" id="GO:0080120">
    <property type="term" value="P:CAAX-box protein maturation"/>
    <property type="evidence" value="ECO:0007669"/>
    <property type="project" value="UniProtKB-ARBA"/>
</dbReference>
<dbReference type="InterPro" id="IPR003675">
    <property type="entry name" value="Rce1/LyrA-like_dom"/>
</dbReference>
<feature type="transmembrane region" description="Helical" evidence="2">
    <location>
        <begin position="36"/>
        <end position="53"/>
    </location>
</feature>
<evidence type="ECO:0000313" key="5">
    <source>
        <dbReference type="Proteomes" id="UP000051155"/>
    </source>
</evidence>
<feature type="transmembrane region" description="Helical" evidence="2">
    <location>
        <begin position="296"/>
        <end position="314"/>
    </location>
</feature>
<dbReference type="PANTHER" id="PTHR36435">
    <property type="entry name" value="SLR1288 PROTEIN"/>
    <property type="match status" value="1"/>
</dbReference>
<keyword evidence="2" id="KW-0472">Membrane</keyword>
<dbReference type="InterPro" id="IPR052710">
    <property type="entry name" value="CAAX_protease"/>
</dbReference>
<feature type="transmembrane region" description="Helical" evidence="2">
    <location>
        <begin position="368"/>
        <end position="393"/>
    </location>
</feature>
<feature type="domain" description="CAAX prenyl protease 2/Lysostaphin resistance protein A-like" evidence="3">
    <location>
        <begin position="260"/>
        <end position="358"/>
    </location>
</feature>
<evidence type="ECO:0000256" key="2">
    <source>
        <dbReference type="SAM" id="Phobius"/>
    </source>
</evidence>
<gene>
    <name evidence="4" type="ORF">FD20_GL001493</name>
</gene>
<feature type="transmembrane region" description="Helical" evidence="2">
    <location>
        <begin position="272"/>
        <end position="289"/>
    </location>
</feature>
<dbReference type="GO" id="GO:0004175">
    <property type="term" value="F:endopeptidase activity"/>
    <property type="evidence" value="ECO:0007669"/>
    <property type="project" value="UniProtKB-ARBA"/>
</dbReference>
<feature type="transmembrane region" description="Helical" evidence="2">
    <location>
        <begin position="227"/>
        <end position="246"/>
    </location>
</feature>
<feature type="transmembrane region" description="Helical" evidence="2">
    <location>
        <begin position="120"/>
        <end position="140"/>
    </location>
</feature>
<sequence>MQSVFFHRVKVTFQTLYLIMITVLLLLNWFCLDFHNFGVNMVIYTVLVVAFGFKFDFFDAKHFPLLTKRFKYNWLNIVNYPLQTLIFFNLFPYPTSNYSNVFKNAGKFLHFTTAAGQFNVWGYVGSFILSLLILFPLIFTITIPKVKSMMQFIVVTIEIIVAYVMYLMLSVNFIMGLFGDLTDPGEIISLLAILLIVTPFVYINLVNQNLPLPQLLGKGKSLTIKTVLVLVVLFIGAFCIDSAVWLHPFNTWKAPSIENIVFALRSGIGEELIFRGLILGIGVNALKNYKNSEIKGIFVSSLFFGLMHLVNMAAGDDVMAVISSTIDAVGIGFIFAVLYVLTHKLTLVIAIHCVWDLLQEIITGEGNMSVGGLGGLIIATIVAIIFIVGSVWIMKKYKSQFFKNTYAQS</sequence>
<dbReference type="OrthoDB" id="2319903at2"/>
<dbReference type="PANTHER" id="PTHR36435:SF1">
    <property type="entry name" value="CAAX AMINO TERMINAL PROTEASE FAMILY PROTEIN"/>
    <property type="match status" value="1"/>
</dbReference>
<keyword evidence="2" id="KW-0812">Transmembrane</keyword>
<feature type="transmembrane region" description="Helical" evidence="2">
    <location>
        <begin position="320"/>
        <end position="340"/>
    </location>
</feature>
<organism evidence="4 5">
    <name type="scientific">Liquorilactobacillus uvarum DSM 19971</name>
    <dbReference type="NCBI Taxonomy" id="1423812"/>
    <lineage>
        <taxon>Bacteria</taxon>
        <taxon>Bacillati</taxon>
        <taxon>Bacillota</taxon>
        <taxon>Bacilli</taxon>
        <taxon>Lactobacillales</taxon>
        <taxon>Lactobacillaceae</taxon>
        <taxon>Liquorilactobacillus</taxon>
    </lineage>
</organism>
<feature type="transmembrane region" description="Helical" evidence="2">
    <location>
        <begin position="12"/>
        <end position="30"/>
    </location>
</feature>
<dbReference type="EMBL" id="AZEG01000032">
    <property type="protein sequence ID" value="KRL35334.1"/>
    <property type="molecule type" value="Genomic_DNA"/>
</dbReference>
<dbReference type="STRING" id="1423812.FD20_GL001493"/>
<name>A0A0R1PS06_9LACO</name>
<comment type="similarity">
    <text evidence="1">Belongs to the UPF0177 family.</text>
</comment>
<protein>
    <recommendedName>
        <fullName evidence="3">CAAX prenyl protease 2/Lysostaphin resistance protein A-like domain-containing protein</fullName>
    </recommendedName>
</protein>
<keyword evidence="5" id="KW-1185">Reference proteome</keyword>
<dbReference type="PATRIC" id="fig|1423812.3.peg.1587"/>
<dbReference type="Pfam" id="PF02517">
    <property type="entry name" value="Rce1-like"/>
    <property type="match status" value="1"/>
</dbReference>
<dbReference type="AlphaFoldDB" id="A0A0R1PS06"/>
<evidence type="ECO:0000259" key="3">
    <source>
        <dbReference type="Pfam" id="PF02517"/>
    </source>
</evidence>